<name>A0A150Q943_SORCE</name>
<comment type="caution">
    <text evidence="2">The sequence shown here is derived from an EMBL/GenBank/DDBJ whole genome shotgun (WGS) entry which is preliminary data.</text>
</comment>
<reference evidence="2 3" key="1">
    <citation type="submission" date="2014-02" db="EMBL/GenBank/DDBJ databases">
        <title>The small core and large imbalanced accessory genome model reveals a collaborative survival strategy of Sorangium cellulosum strains in nature.</title>
        <authorList>
            <person name="Han K."/>
            <person name="Peng R."/>
            <person name="Blom J."/>
            <person name="Li Y.-Z."/>
        </authorList>
    </citation>
    <scope>NUCLEOTIDE SEQUENCE [LARGE SCALE GENOMIC DNA]</scope>
    <source>
        <strain evidence="2 3">So0008-312</strain>
    </source>
</reference>
<evidence type="ECO:0000313" key="2">
    <source>
        <dbReference type="EMBL" id="KYF64471.1"/>
    </source>
</evidence>
<dbReference type="AlphaFoldDB" id="A0A150Q943"/>
<feature type="chain" id="PRO_5007566403" description="Secreted protein" evidence="1">
    <location>
        <begin position="21"/>
        <end position="177"/>
    </location>
</feature>
<organism evidence="2 3">
    <name type="scientific">Sorangium cellulosum</name>
    <name type="common">Polyangium cellulosum</name>
    <dbReference type="NCBI Taxonomy" id="56"/>
    <lineage>
        <taxon>Bacteria</taxon>
        <taxon>Pseudomonadati</taxon>
        <taxon>Myxococcota</taxon>
        <taxon>Polyangia</taxon>
        <taxon>Polyangiales</taxon>
        <taxon>Polyangiaceae</taxon>
        <taxon>Sorangium</taxon>
    </lineage>
</organism>
<keyword evidence="1" id="KW-0732">Signal</keyword>
<dbReference type="Proteomes" id="UP000075260">
    <property type="component" value="Unassembled WGS sequence"/>
</dbReference>
<accession>A0A150Q943</accession>
<feature type="signal peptide" evidence="1">
    <location>
        <begin position="1"/>
        <end position="20"/>
    </location>
</feature>
<protein>
    <recommendedName>
        <fullName evidence="4">Secreted protein</fullName>
    </recommendedName>
</protein>
<dbReference type="OrthoDB" id="5529060at2"/>
<evidence type="ECO:0008006" key="4">
    <source>
        <dbReference type="Google" id="ProtNLM"/>
    </source>
</evidence>
<sequence length="177" mass="18781">MRVAAVVAAAAALLAGPAAALEPSKERRWSAELGVTHVALGDQHPTGGWTPTAAARRWWPASERARVSAGVSLAAFDFSSLRWLGVLAGPEAGLDYRISESWSAGGALALDAGRVPVCNNWDLCVRFWGFFPRARAGLTYEASPGVSTSLGLGVRYVNTLAWEGLSWEPVASARFGW</sequence>
<evidence type="ECO:0000256" key="1">
    <source>
        <dbReference type="SAM" id="SignalP"/>
    </source>
</evidence>
<proteinExistence type="predicted"/>
<dbReference type="RefSeq" id="WP_061611677.1">
    <property type="nucleotide sequence ID" value="NZ_JEMA01000910.1"/>
</dbReference>
<evidence type="ECO:0000313" key="3">
    <source>
        <dbReference type="Proteomes" id="UP000075260"/>
    </source>
</evidence>
<dbReference type="EMBL" id="JEMA01000910">
    <property type="protein sequence ID" value="KYF64471.1"/>
    <property type="molecule type" value="Genomic_DNA"/>
</dbReference>
<gene>
    <name evidence="2" type="ORF">BE15_09515</name>
</gene>